<protein>
    <recommendedName>
        <fullName evidence="4">Reverse transcriptase domain-containing protein</fullName>
    </recommendedName>
</protein>
<sequence length="433" mass="46733">MMPSVLDLIHERHGGPECSTLDDGLLGPTGRLWIFLQHLGLSLSVGLGKGPAGQPSDGVAGATLPGPPQRRSGPPAPPPPQVPPSASQESVLLAQQHSYVVLGGDFNAKVFNLPDALVSEQQQLILDSGLPFGRGSSHARVNLHGRLVLGFCAKTRLLLGTERLLGDATAPATHASGSRLDHFLMECYTLARAVHSHVVPCRHDSDHKPIVLSLVSAATTEGAAAAPANDRRGQPLPRLWDGAKQEEYAQQLRGSLPSLDDCHRLVKDGQVEVQKALPKLSNAKAPGQAGWPAELLRHATYWLEDEHGNRDKILLLVPLLTDFLNAFFLSGSVQACFTCGLVTPIHKKGCSLDPANYRPIAVGEPLYKLYTTILDDRLVRGSEEHGLCSPAQAGFRPGKSTAHHLFALRHFIDHALLTKRPLYTCFVDLQKAY</sequence>
<proteinExistence type="predicted"/>
<name>A0AAW1QAP3_9CHLO</name>
<organism evidence="2 3">
    <name type="scientific">Apatococcus lobatus</name>
    <dbReference type="NCBI Taxonomy" id="904363"/>
    <lineage>
        <taxon>Eukaryota</taxon>
        <taxon>Viridiplantae</taxon>
        <taxon>Chlorophyta</taxon>
        <taxon>core chlorophytes</taxon>
        <taxon>Trebouxiophyceae</taxon>
        <taxon>Chlorellales</taxon>
        <taxon>Chlorellaceae</taxon>
        <taxon>Apatococcus</taxon>
    </lineage>
</organism>
<dbReference type="EMBL" id="JALJOS010000070">
    <property type="protein sequence ID" value="KAK9817444.1"/>
    <property type="molecule type" value="Genomic_DNA"/>
</dbReference>
<evidence type="ECO:0000313" key="3">
    <source>
        <dbReference type="Proteomes" id="UP001438707"/>
    </source>
</evidence>
<keyword evidence="3" id="KW-1185">Reference proteome</keyword>
<feature type="region of interest" description="Disordered" evidence="1">
    <location>
        <begin position="48"/>
        <end position="89"/>
    </location>
</feature>
<evidence type="ECO:0008006" key="4">
    <source>
        <dbReference type="Google" id="ProtNLM"/>
    </source>
</evidence>
<feature type="compositionally biased region" description="Pro residues" evidence="1">
    <location>
        <begin position="74"/>
        <end position="83"/>
    </location>
</feature>
<gene>
    <name evidence="2" type="ORF">WJX74_007421</name>
</gene>
<evidence type="ECO:0000313" key="2">
    <source>
        <dbReference type="EMBL" id="KAK9817444.1"/>
    </source>
</evidence>
<accession>A0AAW1QAP3</accession>
<dbReference type="Gene3D" id="3.60.10.10">
    <property type="entry name" value="Endonuclease/exonuclease/phosphatase"/>
    <property type="match status" value="1"/>
</dbReference>
<evidence type="ECO:0000256" key="1">
    <source>
        <dbReference type="SAM" id="MobiDB-lite"/>
    </source>
</evidence>
<reference evidence="2 3" key="1">
    <citation type="journal article" date="2024" name="Nat. Commun.">
        <title>Phylogenomics reveals the evolutionary origins of lichenization in chlorophyte algae.</title>
        <authorList>
            <person name="Puginier C."/>
            <person name="Libourel C."/>
            <person name="Otte J."/>
            <person name="Skaloud P."/>
            <person name="Haon M."/>
            <person name="Grisel S."/>
            <person name="Petersen M."/>
            <person name="Berrin J.G."/>
            <person name="Delaux P.M."/>
            <person name="Dal Grande F."/>
            <person name="Keller J."/>
        </authorList>
    </citation>
    <scope>NUCLEOTIDE SEQUENCE [LARGE SCALE GENOMIC DNA]</scope>
    <source>
        <strain evidence="2 3">SAG 2145</strain>
    </source>
</reference>
<dbReference type="InterPro" id="IPR036691">
    <property type="entry name" value="Endo/exonu/phosph_ase_sf"/>
</dbReference>
<comment type="caution">
    <text evidence="2">The sequence shown here is derived from an EMBL/GenBank/DDBJ whole genome shotgun (WGS) entry which is preliminary data.</text>
</comment>
<dbReference type="PANTHER" id="PTHR19446">
    <property type="entry name" value="REVERSE TRANSCRIPTASES"/>
    <property type="match status" value="1"/>
</dbReference>
<dbReference type="SUPFAM" id="SSF56219">
    <property type="entry name" value="DNase I-like"/>
    <property type="match status" value="1"/>
</dbReference>
<dbReference type="Proteomes" id="UP001438707">
    <property type="component" value="Unassembled WGS sequence"/>
</dbReference>
<dbReference type="AlphaFoldDB" id="A0AAW1QAP3"/>